<dbReference type="GO" id="GO:0046872">
    <property type="term" value="F:metal ion binding"/>
    <property type="evidence" value="ECO:0007669"/>
    <property type="project" value="UniProtKB-KW"/>
</dbReference>
<keyword evidence="2" id="KW-0645">Protease</keyword>
<dbReference type="Pfam" id="PF05193">
    <property type="entry name" value="Peptidase_M16_C"/>
    <property type="match status" value="1"/>
</dbReference>
<dbReference type="GO" id="GO:0005739">
    <property type="term" value="C:mitochondrion"/>
    <property type="evidence" value="ECO:0007669"/>
    <property type="project" value="UniProtKB-SubCell"/>
</dbReference>
<dbReference type="Gene3D" id="3.30.830.10">
    <property type="entry name" value="Metalloenzyme, LuxS/M16 peptidase-like"/>
    <property type="match status" value="1"/>
</dbReference>
<evidence type="ECO:0000256" key="2">
    <source>
        <dbReference type="ARBA" id="ARBA00022670"/>
    </source>
</evidence>
<feature type="domain" description="Peptidase M16 C-terminal" evidence="8">
    <location>
        <begin position="182"/>
        <end position="348"/>
    </location>
</feature>
<dbReference type="EMBL" id="HBGZ01017777">
    <property type="protein sequence ID" value="CAD9608099.1"/>
    <property type="molecule type" value="Transcribed_RNA"/>
</dbReference>
<reference evidence="9" key="1">
    <citation type="submission" date="2021-01" db="EMBL/GenBank/DDBJ databases">
        <authorList>
            <person name="Corre E."/>
            <person name="Pelletier E."/>
            <person name="Niang G."/>
            <person name="Scheremetjew M."/>
            <person name="Finn R."/>
            <person name="Kale V."/>
            <person name="Holt S."/>
            <person name="Cochrane G."/>
            <person name="Meng A."/>
            <person name="Brown T."/>
            <person name="Cohen L."/>
        </authorList>
    </citation>
    <scope>NUCLEOTIDE SEQUENCE</scope>
    <source>
        <strain evidence="9">SM1012Den-03</strain>
    </source>
</reference>
<keyword evidence="3" id="KW-0479">Metal-binding</keyword>
<proteinExistence type="predicted"/>
<evidence type="ECO:0000256" key="3">
    <source>
        <dbReference type="ARBA" id="ARBA00022723"/>
    </source>
</evidence>
<dbReference type="GO" id="GO:0008237">
    <property type="term" value="F:metallopeptidase activity"/>
    <property type="evidence" value="ECO:0007669"/>
    <property type="project" value="UniProtKB-KW"/>
</dbReference>
<evidence type="ECO:0000256" key="1">
    <source>
        <dbReference type="ARBA" id="ARBA00004173"/>
    </source>
</evidence>
<name>A0A7S2PN78_9STRA</name>
<gene>
    <name evidence="9" type="ORF">SMAR0320_LOCUS12776</name>
</gene>
<evidence type="ECO:0000313" key="9">
    <source>
        <dbReference type="EMBL" id="CAD9608099.1"/>
    </source>
</evidence>
<dbReference type="PANTHER" id="PTHR11851">
    <property type="entry name" value="METALLOPROTEASE"/>
    <property type="match status" value="1"/>
</dbReference>
<dbReference type="PANTHER" id="PTHR11851:SF149">
    <property type="entry name" value="GH01077P"/>
    <property type="match status" value="1"/>
</dbReference>
<keyword evidence="4" id="KW-0378">Hydrolase</keyword>
<dbReference type="InterPro" id="IPR011249">
    <property type="entry name" value="Metalloenz_LuxS/M16"/>
</dbReference>
<dbReference type="GO" id="GO:0006508">
    <property type="term" value="P:proteolysis"/>
    <property type="evidence" value="ECO:0007669"/>
    <property type="project" value="UniProtKB-KW"/>
</dbReference>
<evidence type="ECO:0000256" key="5">
    <source>
        <dbReference type="ARBA" id="ARBA00022833"/>
    </source>
</evidence>
<keyword evidence="6" id="KW-0482">Metalloprotease</keyword>
<dbReference type="InterPro" id="IPR007863">
    <property type="entry name" value="Peptidase_M16_C"/>
</dbReference>
<protein>
    <recommendedName>
        <fullName evidence="8">Peptidase M16 C-terminal domain-containing protein</fullName>
    </recommendedName>
</protein>
<organism evidence="9">
    <name type="scientific">Skeletonema marinoi</name>
    <dbReference type="NCBI Taxonomy" id="267567"/>
    <lineage>
        <taxon>Eukaryota</taxon>
        <taxon>Sar</taxon>
        <taxon>Stramenopiles</taxon>
        <taxon>Ochrophyta</taxon>
        <taxon>Bacillariophyta</taxon>
        <taxon>Coscinodiscophyceae</taxon>
        <taxon>Thalassiosirophycidae</taxon>
        <taxon>Thalassiosirales</taxon>
        <taxon>Skeletonemataceae</taxon>
        <taxon>Skeletonema</taxon>
        <taxon>Skeletonema marinoi-dohrnii complex</taxon>
    </lineage>
</organism>
<comment type="subcellular location">
    <subcellularLocation>
        <location evidence="1">Mitochondrion</location>
    </subcellularLocation>
</comment>
<evidence type="ECO:0000259" key="8">
    <source>
        <dbReference type="Pfam" id="PF05193"/>
    </source>
</evidence>
<keyword evidence="7" id="KW-0496">Mitochondrion</keyword>
<dbReference type="SUPFAM" id="SSF63411">
    <property type="entry name" value="LuxS/MPP-like metallohydrolase"/>
    <property type="match status" value="2"/>
</dbReference>
<evidence type="ECO:0000256" key="7">
    <source>
        <dbReference type="ARBA" id="ARBA00023128"/>
    </source>
</evidence>
<dbReference type="AlphaFoldDB" id="A0A7S2PN78"/>
<evidence type="ECO:0000256" key="4">
    <source>
        <dbReference type="ARBA" id="ARBA00022801"/>
    </source>
</evidence>
<keyword evidence="5" id="KW-0862">Zinc</keyword>
<evidence type="ECO:0000256" key="6">
    <source>
        <dbReference type="ARBA" id="ARBA00023049"/>
    </source>
</evidence>
<dbReference type="InterPro" id="IPR050361">
    <property type="entry name" value="MPP/UQCRC_Complex"/>
</dbReference>
<sequence>MTMLLVRPVVRTSARRMSTVAASTVSSDVQSYISEAPAATVSTLGNGVTVASLYNADGSGSGYTTVRLSGVGSRFDSVGGEAAILASSMGGVVGREHISLSSISSLSADAATSNLDALKGNLSCKLAGLSYESQMMDHLHSTAYQNGPTGNSLGNALEGSAESVASVSADDVASLLGGVNGTNVVVVGTGNGSHEKLVAEAEKAYGSLSGASGSKAVGSVADKSAFIGSDVRIRYDSHNTATIALGFEGASWTDPKAMPLALMSTLLGSFSKSDGLGKNVAAAMCQEVADHELASSISVFNLSYSDTGLFGMVATAPDNKLDDLLWYVMPNFVRLAHGVSDEEFTRAKVTLKTQILASFDGDVAAGEQMAQQIGTVGRVVSLTEMMAKVDALTMDDVKAAAGDVINDQDHALAAIGGIHELPDYNWIRRHSYMLRY</sequence>
<accession>A0A7S2PN78</accession>